<protein>
    <recommendedName>
        <fullName evidence="5">Ion transport domain-containing protein</fullName>
    </recommendedName>
</protein>
<proteinExistence type="predicted"/>
<accession>K3WPZ7</accession>
<dbReference type="STRING" id="431595.K3WPZ7"/>
<dbReference type="HOGENOM" id="CLU_1647132_0_0_1"/>
<feature type="transmembrane region" description="Helical" evidence="2">
    <location>
        <begin position="120"/>
        <end position="147"/>
    </location>
</feature>
<dbReference type="InParanoid" id="K3WPZ7"/>
<evidence type="ECO:0000313" key="4">
    <source>
        <dbReference type="Proteomes" id="UP000019132"/>
    </source>
</evidence>
<reference evidence="4" key="1">
    <citation type="journal article" date="2010" name="Genome Biol.">
        <title>Genome sequence of the necrotrophic plant pathogen Pythium ultimum reveals original pathogenicity mechanisms and effector repertoire.</title>
        <authorList>
            <person name="Levesque C.A."/>
            <person name="Brouwer H."/>
            <person name="Cano L."/>
            <person name="Hamilton J.P."/>
            <person name="Holt C."/>
            <person name="Huitema E."/>
            <person name="Raffaele S."/>
            <person name="Robideau G.P."/>
            <person name="Thines M."/>
            <person name="Win J."/>
            <person name="Zerillo M.M."/>
            <person name="Beakes G.W."/>
            <person name="Boore J.L."/>
            <person name="Busam D."/>
            <person name="Dumas B."/>
            <person name="Ferriera S."/>
            <person name="Fuerstenberg S.I."/>
            <person name="Gachon C.M."/>
            <person name="Gaulin E."/>
            <person name="Govers F."/>
            <person name="Grenville-Briggs L."/>
            <person name="Horner N."/>
            <person name="Hostetler J."/>
            <person name="Jiang R.H."/>
            <person name="Johnson J."/>
            <person name="Krajaejun T."/>
            <person name="Lin H."/>
            <person name="Meijer H.J."/>
            <person name="Moore B."/>
            <person name="Morris P."/>
            <person name="Phuntmart V."/>
            <person name="Puiu D."/>
            <person name="Shetty J."/>
            <person name="Stajich J.E."/>
            <person name="Tripathy S."/>
            <person name="Wawra S."/>
            <person name="van West P."/>
            <person name="Whitty B.R."/>
            <person name="Coutinho P.M."/>
            <person name="Henrissat B."/>
            <person name="Martin F."/>
            <person name="Thomas P.D."/>
            <person name="Tyler B.M."/>
            <person name="De Vries R.P."/>
            <person name="Kamoun S."/>
            <person name="Yandell M."/>
            <person name="Tisserat N."/>
            <person name="Buell C.R."/>
        </authorList>
    </citation>
    <scope>NUCLEOTIDE SEQUENCE</scope>
    <source>
        <strain evidence="4">DAOM:BR144</strain>
    </source>
</reference>
<evidence type="ECO:0000256" key="1">
    <source>
        <dbReference type="SAM" id="MobiDB-lite"/>
    </source>
</evidence>
<dbReference type="Proteomes" id="UP000019132">
    <property type="component" value="Unassembled WGS sequence"/>
</dbReference>
<reference evidence="3" key="3">
    <citation type="submission" date="2015-02" db="UniProtKB">
        <authorList>
            <consortium name="EnsemblProtists"/>
        </authorList>
    </citation>
    <scope>IDENTIFICATION</scope>
    <source>
        <strain evidence="3">DAOM BR144</strain>
    </source>
</reference>
<keyword evidence="2" id="KW-0812">Transmembrane</keyword>
<organism evidence="3 4">
    <name type="scientific">Globisporangium ultimum (strain ATCC 200006 / CBS 805.95 / DAOM BR144)</name>
    <name type="common">Pythium ultimum</name>
    <dbReference type="NCBI Taxonomy" id="431595"/>
    <lineage>
        <taxon>Eukaryota</taxon>
        <taxon>Sar</taxon>
        <taxon>Stramenopiles</taxon>
        <taxon>Oomycota</taxon>
        <taxon>Peronosporomycetes</taxon>
        <taxon>Pythiales</taxon>
        <taxon>Pythiaceae</taxon>
        <taxon>Globisporangium</taxon>
    </lineage>
</organism>
<evidence type="ECO:0000313" key="3">
    <source>
        <dbReference type="EnsemblProtists" id="PYU1_T007039"/>
    </source>
</evidence>
<dbReference type="EMBL" id="GL376560">
    <property type="status" value="NOT_ANNOTATED_CDS"/>
    <property type="molecule type" value="Genomic_DNA"/>
</dbReference>
<feature type="compositionally biased region" description="Polar residues" evidence="1">
    <location>
        <begin position="1"/>
        <end position="20"/>
    </location>
</feature>
<dbReference type="AlphaFoldDB" id="K3WPZ7"/>
<evidence type="ECO:0000256" key="2">
    <source>
        <dbReference type="SAM" id="Phobius"/>
    </source>
</evidence>
<keyword evidence="4" id="KW-1185">Reference proteome</keyword>
<keyword evidence="2" id="KW-0472">Membrane</keyword>
<name>K3WPZ7_GLOUD</name>
<feature type="region of interest" description="Disordered" evidence="1">
    <location>
        <begin position="1"/>
        <end position="26"/>
    </location>
</feature>
<evidence type="ECO:0008006" key="5">
    <source>
        <dbReference type="Google" id="ProtNLM"/>
    </source>
</evidence>
<dbReference type="EnsemblProtists" id="PYU1_T007039">
    <property type="protein sequence ID" value="PYU1_T007039"/>
    <property type="gene ID" value="PYU1_G007024"/>
</dbReference>
<reference evidence="4" key="2">
    <citation type="submission" date="2010-04" db="EMBL/GenBank/DDBJ databases">
        <authorList>
            <person name="Buell R."/>
            <person name="Hamilton J."/>
            <person name="Hostetler J."/>
        </authorList>
    </citation>
    <scope>NUCLEOTIDE SEQUENCE [LARGE SCALE GENOMIC DNA]</scope>
    <source>
        <strain evidence="4">DAOM:BR144</strain>
    </source>
</reference>
<sequence length="161" mass="17309">MASYSRQNSSRAGDNGSSSIVGAAAAAQQQKERHGASLQRTSANMRGMVSPAPFTFSSSSAHIDLAQSMINASPGCYAGDDGSIDFLDWYNFSRTASASSYFATCSLGYFDETSYFRRKIIWFIASKLFDCLVLMLIVANLIILTIADLRAVDATTGDLNA</sequence>
<dbReference type="VEuPathDB" id="FungiDB:PYU1_G007024"/>
<keyword evidence="2" id="KW-1133">Transmembrane helix</keyword>